<evidence type="ECO:0000259" key="1">
    <source>
        <dbReference type="Pfam" id="PF00535"/>
    </source>
</evidence>
<dbReference type="PANTHER" id="PTHR22916">
    <property type="entry name" value="GLYCOSYLTRANSFERASE"/>
    <property type="match status" value="1"/>
</dbReference>
<keyword evidence="3" id="KW-0808">Transferase</keyword>
<dbReference type="Gene3D" id="3.90.550.10">
    <property type="entry name" value="Spore Coat Polysaccharide Biosynthesis Protein SpsA, Chain A"/>
    <property type="match status" value="1"/>
</dbReference>
<dbReference type="RefSeq" id="WP_032537293.1">
    <property type="nucleotide sequence ID" value="NZ_CP134472.1"/>
</dbReference>
<dbReference type="GO" id="GO:0016758">
    <property type="term" value="F:hexosyltransferase activity"/>
    <property type="evidence" value="ECO:0007669"/>
    <property type="project" value="UniProtKB-ARBA"/>
</dbReference>
<dbReference type="PANTHER" id="PTHR22916:SF3">
    <property type="entry name" value="UDP-GLCNAC:BETAGAL BETA-1,3-N-ACETYLGLUCOSAMINYLTRANSFERASE-LIKE PROTEIN 1"/>
    <property type="match status" value="1"/>
</dbReference>
<sequence>MSDMDISIVIPTYNRELFLKEAIESIFCQKNVRIEIIVIDDCSTDNTETLINEISKRAPSNICIIYQKNESKQFAHISRFKGLEIATGDIIVFMDDDDFYIDGSVFELVKDIFERNKSIGAFIASTAKFLNGEFLQGIDLNSDGIVARDEYLQHFGFKYPKPLSTLSSFFRTDLLRNSGINKFKMVNDTCIYLNGILLGDVFVHNKAIAAYRVHGTNISKSRLPLRFIIQTLEEKKRLYKKVKLEGIINNPAIWYFNNLRNSIYYFLESSNFDVFIIISQSIWLLFKGNGVRLLFFRDFLQRAFCRRK</sequence>
<dbReference type="CDD" id="cd00761">
    <property type="entry name" value="Glyco_tranf_GTA_type"/>
    <property type="match status" value="1"/>
</dbReference>
<dbReference type="InterPro" id="IPR029044">
    <property type="entry name" value="Nucleotide-diphossugar_trans"/>
</dbReference>
<dbReference type="EMBL" id="BR001010">
    <property type="protein sequence ID" value="FAA01068.1"/>
    <property type="molecule type" value="Genomic_DNA"/>
</dbReference>
<dbReference type="EMBL" id="JF273655">
    <property type="protein sequence ID" value="AEH57600.1"/>
    <property type="molecule type" value="Genomic_DNA"/>
</dbReference>
<reference evidence="3" key="2">
    <citation type="journal article" date="2013" name="Appl. Environ. Microbiol.">
        <title>Genetic analysis of capsular polysaccharide synthesis gene clusters from all serotypes of Streptococcus suis: potential mechanisms for generation of capsular variation.</title>
        <authorList>
            <person name="Okura M."/>
            <person name="Takamatsu D."/>
            <person name="Maruyama F."/>
            <person name="Nozawa T."/>
            <person name="Nakagawa I."/>
            <person name="Osaki M."/>
            <person name="Sekizaki T."/>
            <person name="Gottschalk M."/>
            <person name="Kumagai Y."/>
            <person name="Hamada S."/>
        </authorList>
    </citation>
    <scope>NUCLEOTIDE SEQUENCE</scope>
    <source>
        <strain evidence="3">89-2479</strain>
    </source>
</reference>
<dbReference type="InterPro" id="IPR001173">
    <property type="entry name" value="Glyco_trans_2-like"/>
</dbReference>
<protein>
    <submittedName>
        <fullName evidence="2">Cps23L</fullName>
    </submittedName>
    <submittedName>
        <fullName evidence="3">Glycosyltransferase</fullName>
    </submittedName>
</protein>
<evidence type="ECO:0000313" key="2">
    <source>
        <dbReference type="EMBL" id="AEH57600.1"/>
    </source>
</evidence>
<dbReference type="Pfam" id="PF00535">
    <property type="entry name" value="Glycos_transf_2"/>
    <property type="match status" value="1"/>
</dbReference>
<dbReference type="InterPro" id="IPR018247">
    <property type="entry name" value="EF_Hand_1_Ca_BS"/>
</dbReference>
<proteinExistence type="predicted"/>
<name>G8DU99_STRSU</name>
<gene>
    <name evidence="2" type="primary">cps23L</name>
</gene>
<feature type="domain" description="Glycosyltransferase 2-like" evidence="1">
    <location>
        <begin position="7"/>
        <end position="126"/>
    </location>
</feature>
<organism evidence="2">
    <name type="scientific">Streptococcus suis</name>
    <dbReference type="NCBI Taxonomy" id="1307"/>
    <lineage>
        <taxon>Bacteria</taxon>
        <taxon>Bacillati</taxon>
        <taxon>Bacillota</taxon>
        <taxon>Bacilli</taxon>
        <taxon>Lactobacillales</taxon>
        <taxon>Streptococcaceae</taxon>
        <taxon>Streptococcus</taxon>
    </lineage>
</organism>
<dbReference type="PROSITE" id="PS00018">
    <property type="entry name" value="EF_HAND_1"/>
    <property type="match status" value="1"/>
</dbReference>
<dbReference type="AlphaFoldDB" id="G8DU99"/>
<dbReference type="SUPFAM" id="SSF53448">
    <property type="entry name" value="Nucleotide-diphospho-sugar transferases"/>
    <property type="match status" value="1"/>
</dbReference>
<reference evidence="2" key="1">
    <citation type="journal article" date="2011" name="FEMS Microbiol. Lett.">
        <title>Genetic analysis of the capsular polysaccharide synthesis locus in 15 Streptococcus suis serotypes.</title>
        <authorList>
            <person name="Wang K."/>
            <person name="Fan W."/>
            <person name="Cai L."/>
            <person name="Huang B."/>
            <person name="Lu C."/>
        </authorList>
    </citation>
    <scope>NUCLEOTIDE SEQUENCE</scope>
    <source>
        <strain evidence="2">89-2479</strain>
    </source>
</reference>
<accession>G8DU99</accession>
<evidence type="ECO:0000313" key="3">
    <source>
        <dbReference type="EMBL" id="FAA01068.1"/>
    </source>
</evidence>